<evidence type="ECO:0000256" key="3">
    <source>
        <dbReference type="PIRSR" id="PIRSR603782-1"/>
    </source>
</evidence>
<dbReference type="InterPro" id="IPR003782">
    <property type="entry name" value="SCO1/SenC"/>
</dbReference>
<keyword evidence="2 3" id="KW-0186">Copper</keyword>
<dbReference type="CDD" id="cd02968">
    <property type="entry name" value="SCO"/>
    <property type="match status" value="1"/>
</dbReference>
<dbReference type="Pfam" id="PF18566">
    <property type="entry name" value="Ldi"/>
    <property type="match status" value="1"/>
</dbReference>
<organism evidence="6 7">
    <name type="scientific">Aspergillus calidoustus</name>
    <dbReference type="NCBI Taxonomy" id="454130"/>
    <lineage>
        <taxon>Eukaryota</taxon>
        <taxon>Fungi</taxon>
        <taxon>Dikarya</taxon>
        <taxon>Ascomycota</taxon>
        <taxon>Pezizomycotina</taxon>
        <taxon>Eurotiomycetes</taxon>
        <taxon>Eurotiomycetidae</taxon>
        <taxon>Eurotiales</taxon>
        <taxon>Aspergillaceae</taxon>
        <taxon>Aspergillus</taxon>
        <taxon>Aspergillus subgen. Nidulantes</taxon>
    </lineage>
</organism>
<evidence type="ECO:0000259" key="5">
    <source>
        <dbReference type="PROSITE" id="PS51352"/>
    </source>
</evidence>
<feature type="binding site" evidence="3">
    <location>
        <position position="39"/>
    </location>
    <ligand>
        <name>Cu cation</name>
        <dbReference type="ChEBI" id="CHEBI:23378"/>
    </ligand>
</feature>
<keyword evidence="7" id="KW-1185">Reference proteome</keyword>
<dbReference type="Pfam" id="PF02630">
    <property type="entry name" value="SCO1-SenC"/>
    <property type="match status" value="1"/>
</dbReference>
<dbReference type="InterPro" id="IPR013766">
    <property type="entry name" value="Thioredoxin_domain"/>
</dbReference>
<dbReference type="Proteomes" id="UP000054771">
    <property type="component" value="Unassembled WGS sequence"/>
</dbReference>
<dbReference type="PROSITE" id="PS51352">
    <property type="entry name" value="THIOREDOXIN_2"/>
    <property type="match status" value="1"/>
</dbReference>
<accession>A0A0U5GAQ4</accession>
<evidence type="ECO:0000256" key="2">
    <source>
        <dbReference type="ARBA" id="ARBA00023008"/>
    </source>
</evidence>
<evidence type="ECO:0000256" key="4">
    <source>
        <dbReference type="PIRSR" id="PIRSR603782-2"/>
    </source>
</evidence>
<gene>
    <name evidence="6" type="ORF">ASPCAL11993</name>
</gene>
<protein>
    <recommendedName>
        <fullName evidence="5">Thioredoxin domain-containing protein</fullName>
    </recommendedName>
</protein>
<proteinExistence type="inferred from homology"/>
<evidence type="ECO:0000313" key="7">
    <source>
        <dbReference type="Proteomes" id="UP000054771"/>
    </source>
</evidence>
<evidence type="ECO:0000256" key="1">
    <source>
        <dbReference type="ARBA" id="ARBA00010996"/>
    </source>
</evidence>
<dbReference type="PANTHER" id="PTHR12151:SF25">
    <property type="entry name" value="LINALOOL DEHYDRATASE_ISOMERASE DOMAIN-CONTAINING PROTEIN"/>
    <property type="match status" value="1"/>
</dbReference>
<dbReference type="OrthoDB" id="9979195at2759"/>
<dbReference type="AlphaFoldDB" id="A0A0U5GAQ4"/>
<name>A0A0U5GAQ4_ASPCI</name>
<dbReference type="Gene3D" id="3.40.30.10">
    <property type="entry name" value="Glutaredoxin"/>
    <property type="match status" value="1"/>
</dbReference>
<dbReference type="InterPro" id="IPR036249">
    <property type="entry name" value="Thioredoxin-like_sf"/>
</dbReference>
<dbReference type="InterPro" id="IPR041411">
    <property type="entry name" value="Ldi"/>
</dbReference>
<feature type="disulfide bond" description="Redox-active" evidence="4">
    <location>
        <begin position="39"/>
        <end position="43"/>
    </location>
</feature>
<sequence length="726" mass="81572">MAFNSIRPVFSLVNQEGQTFTNSDLHGKYSLVFFGFTNCAVVCPRALKRLSDVLAGLGPAAERVNVYYISVDPARDTPGVMKNFITKRFPKFIGLTGTKEQIDSARKEFHVFAKAKHDANALGGYVVPHTAITYLLDMEGYIVDHFNDVLTSKVVTGRVLDKIKNGPDAPSEGVPEPPSTGKVEYEQESLKPLDVKMVQSIRHIGNLARQLKGDWANMMGASDLNDGFGAYRYQLAFMYYALSLAHFHRLPAAPGYFRETMERMIKKMLEPDVWFYWHDASTGGGAMHTPPKPMLFDPIETDNIMYSAYLQVMTAMYNSLYDDDRYQKPGALTFKYNVFLWGPPEGYEFVWDQNRVNDQIYRNMVKEGYLGVACEPWCIYQVCNQVPILGFRLNDALKEDSDVAGEVTKGYVEAWETKGDGIITDQGVFNTFYMTHLNMPVAVPGGSGEAWTGFMMNAWNHELVQKNYESRLEELLFPKPDGSLSVNVGPLDTMETNQLYLATGGVWGWIAAWATEMGDDETRDRLLSYADKYFNPRVQNGGLMYPRNDTLWDKDHNYVMVSPILSNAILPLTRLNVKHGLKRLYENPWGAKNRAHYDEPALVEVDFNVDVYRAVYIASSRTLLFDVAVFENGVHGNVALGRVFGKGNWTLLRDGHEIASGTSDALSDPSQNKGLPRIRRGGHNLASPLGWAYMGKTDSGLKQEGDLLRLSVTGTKVVSYELKWDA</sequence>
<keyword evidence="4" id="KW-1015">Disulfide bond</keyword>
<reference evidence="7" key="1">
    <citation type="journal article" date="2016" name="Genome Announc.">
        <title>Draft genome sequences of fungus Aspergillus calidoustus.</title>
        <authorList>
            <person name="Horn F."/>
            <person name="Linde J."/>
            <person name="Mattern D.J."/>
            <person name="Walther G."/>
            <person name="Guthke R."/>
            <person name="Scherlach K."/>
            <person name="Martin K."/>
            <person name="Brakhage A.A."/>
            <person name="Petzke L."/>
            <person name="Valiante V."/>
        </authorList>
    </citation>
    <scope>NUCLEOTIDE SEQUENCE [LARGE SCALE GENOMIC DNA]</scope>
    <source>
        <strain evidence="7">SF006504</strain>
    </source>
</reference>
<dbReference type="GO" id="GO:0005507">
    <property type="term" value="F:copper ion binding"/>
    <property type="evidence" value="ECO:0007669"/>
    <property type="project" value="UniProtKB-ARBA"/>
</dbReference>
<dbReference type="PANTHER" id="PTHR12151">
    <property type="entry name" value="ELECTRON TRANSPORT PROTIN SCO1/SENC FAMILY MEMBER"/>
    <property type="match status" value="1"/>
</dbReference>
<evidence type="ECO:0000313" key="6">
    <source>
        <dbReference type="EMBL" id="CEL08848.1"/>
    </source>
</evidence>
<dbReference type="STRING" id="454130.A0A0U5GAQ4"/>
<dbReference type="GO" id="GO:0045454">
    <property type="term" value="P:cell redox homeostasis"/>
    <property type="evidence" value="ECO:0007669"/>
    <property type="project" value="UniProtKB-ARBA"/>
</dbReference>
<dbReference type="EMBL" id="CDMC01000012">
    <property type="protein sequence ID" value="CEL08848.1"/>
    <property type="molecule type" value="Genomic_DNA"/>
</dbReference>
<comment type="similarity">
    <text evidence="1">Belongs to the SCO1/2 family.</text>
</comment>
<feature type="binding site" evidence="3">
    <location>
        <position position="129"/>
    </location>
    <ligand>
        <name>Cu cation</name>
        <dbReference type="ChEBI" id="CHEBI:23378"/>
    </ligand>
</feature>
<feature type="domain" description="Thioredoxin" evidence="5">
    <location>
        <begin position="1"/>
        <end position="165"/>
    </location>
</feature>
<feature type="binding site" evidence="3">
    <location>
        <position position="43"/>
    </location>
    <ligand>
        <name>Cu cation</name>
        <dbReference type="ChEBI" id="CHEBI:23378"/>
    </ligand>
</feature>
<dbReference type="SUPFAM" id="SSF52833">
    <property type="entry name" value="Thioredoxin-like"/>
    <property type="match status" value="1"/>
</dbReference>
<keyword evidence="3" id="KW-0479">Metal-binding</keyword>
<dbReference type="FunFam" id="3.40.30.10:FF:000013">
    <property type="entry name" value="Blast:Protein SCO1 homolog, mitochondrial"/>
    <property type="match status" value="1"/>
</dbReference>